<dbReference type="InterPro" id="IPR000215">
    <property type="entry name" value="Serpin_fam"/>
</dbReference>
<sequence>MENFWVPKFKIAHDFEASEVLQDAGLNLPFTDQAEFDDPGLRLKVSKVVHKSCIEVDEEGTEAAAVSVIIMQQCMPPRRVNFVADYPSMFVVRDDRSGMVLFMGHVVNPLLE</sequence>
<evidence type="ECO:0000313" key="4">
    <source>
        <dbReference type="Proteomes" id="UP000554482"/>
    </source>
</evidence>
<dbReference type="InterPro" id="IPR042185">
    <property type="entry name" value="Serpin_sf_2"/>
</dbReference>
<reference evidence="3 4" key="1">
    <citation type="submission" date="2020-06" db="EMBL/GenBank/DDBJ databases">
        <title>Transcriptomic and genomic resources for Thalictrum thalictroides and T. hernandezii: Facilitating candidate gene discovery in an emerging model plant lineage.</title>
        <authorList>
            <person name="Arias T."/>
            <person name="Riano-Pachon D.M."/>
            <person name="Di Stilio V.S."/>
        </authorList>
    </citation>
    <scope>NUCLEOTIDE SEQUENCE [LARGE SCALE GENOMIC DNA]</scope>
    <source>
        <strain evidence="4">cv. WT478/WT964</strain>
        <tissue evidence="3">Leaves</tissue>
    </source>
</reference>
<comment type="similarity">
    <text evidence="1">Belongs to the serpin family.</text>
</comment>
<evidence type="ECO:0000256" key="1">
    <source>
        <dbReference type="ARBA" id="ARBA00009500"/>
    </source>
</evidence>
<organism evidence="3 4">
    <name type="scientific">Thalictrum thalictroides</name>
    <name type="common">Rue-anemone</name>
    <name type="synonym">Anemone thalictroides</name>
    <dbReference type="NCBI Taxonomy" id="46969"/>
    <lineage>
        <taxon>Eukaryota</taxon>
        <taxon>Viridiplantae</taxon>
        <taxon>Streptophyta</taxon>
        <taxon>Embryophyta</taxon>
        <taxon>Tracheophyta</taxon>
        <taxon>Spermatophyta</taxon>
        <taxon>Magnoliopsida</taxon>
        <taxon>Ranunculales</taxon>
        <taxon>Ranunculaceae</taxon>
        <taxon>Thalictroideae</taxon>
        <taxon>Thalictrum</taxon>
    </lineage>
</organism>
<dbReference type="GO" id="GO:0005615">
    <property type="term" value="C:extracellular space"/>
    <property type="evidence" value="ECO:0007669"/>
    <property type="project" value="InterPro"/>
</dbReference>
<dbReference type="SUPFAM" id="SSF56574">
    <property type="entry name" value="Serpins"/>
    <property type="match status" value="1"/>
</dbReference>
<feature type="domain" description="Serpin" evidence="2">
    <location>
        <begin position="4"/>
        <end position="109"/>
    </location>
</feature>
<dbReference type="PANTHER" id="PTHR11461">
    <property type="entry name" value="SERINE PROTEASE INHIBITOR, SERPIN"/>
    <property type="match status" value="1"/>
</dbReference>
<dbReference type="Gene3D" id="3.30.497.10">
    <property type="entry name" value="Antithrombin, subunit I, domain 2"/>
    <property type="match status" value="1"/>
</dbReference>
<accession>A0A7J6X438</accession>
<dbReference type="AlphaFoldDB" id="A0A7J6X438"/>
<protein>
    <submittedName>
        <fullName evidence="3">Serpin-z1b</fullName>
    </submittedName>
</protein>
<gene>
    <name evidence="3" type="ORF">FRX31_006844</name>
</gene>
<evidence type="ECO:0000313" key="3">
    <source>
        <dbReference type="EMBL" id="KAF5203565.1"/>
    </source>
</evidence>
<dbReference type="InterPro" id="IPR036186">
    <property type="entry name" value="Serpin_sf"/>
</dbReference>
<evidence type="ECO:0000259" key="2">
    <source>
        <dbReference type="Pfam" id="PF00079"/>
    </source>
</evidence>
<dbReference type="Proteomes" id="UP000554482">
    <property type="component" value="Unassembled WGS sequence"/>
</dbReference>
<dbReference type="GO" id="GO:0004867">
    <property type="term" value="F:serine-type endopeptidase inhibitor activity"/>
    <property type="evidence" value="ECO:0007669"/>
    <property type="project" value="InterPro"/>
</dbReference>
<dbReference type="InterPro" id="IPR042178">
    <property type="entry name" value="Serpin_sf_1"/>
</dbReference>
<dbReference type="OrthoDB" id="6280426at2759"/>
<dbReference type="PANTHER" id="PTHR11461:SF211">
    <property type="entry name" value="GH10112P-RELATED"/>
    <property type="match status" value="1"/>
</dbReference>
<dbReference type="Gene3D" id="2.30.39.10">
    <property type="entry name" value="Alpha-1-antitrypsin, domain 1"/>
    <property type="match status" value="1"/>
</dbReference>
<proteinExistence type="inferred from homology"/>
<name>A0A7J6X438_THATH</name>
<keyword evidence="4" id="KW-1185">Reference proteome</keyword>
<dbReference type="InterPro" id="IPR023796">
    <property type="entry name" value="Serpin_dom"/>
</dbReference>
<dbReference type="Pfam" id="PF00079">
    <property type="entry name" value="Serpin"/>
    <property type="match status" value="1"/>
</dbReference>
<dbReference type="EMBL" id="JABWDY010006616">
    <property type="protein sequence ID" value="KAF5203565.1"/>
    <property type="molecule type" value="Genomic_DNA"/>
</dbReference>
<comment type="caution">
    <text evidence="3">The sequence shown here is derived from an EMBL/GenBank/DDBJ whole genome shotgun (WGS) entry which is preliminary data.</text>
</comment>